<keyword evidence="5" id="KW-1185">Reference proteome</keyword>
<feature type="region of interest" description="Disordered" evidence="1">
    <location>
        <begin position="30"/>
        <end position="53"/>
    </location>
</feature>
<feature type="domain" description="DUF6594" evidence="3">
    <location>
        <begin position="90"/>
        <end position="342"/>
    </location>
</feature>
<proteinExistence type="predicted"/>
<feature type="transmembrane region" description="Helical" evidence="2">
    <location>
        <begin position="305"/>
        <end position="323"/>
    </location>
</feature>
<dbReference type="InterPro" id="IPR046529">
    <property type="entry name" value="DUF6594"/>
</dbReference>
<feature type="compositionally biased region" description="Polar residues" evidence="1">
    <location>
        <begin position="35"/>
        <end position="53"/>
    </location>
</feature>
<dbReference type="Pfam" id="PF20237">
    <property type="entry name" value="DUF6594"/>
    <property type="match status" value="1"/>
</dbReference>
<evidence type="ECO:0000313" key="4">
    <source>
        <dbReference type="EMBL" id="KAH7349784.1"/>
    </source>
</evidence>
<gene>
    <name evidence="4" type="ORF">B0T11DRAFT_289885</name>
</gene>
<dbReference type="AlphaFoldDB" id="A0A8K0TC46"/>
<name>A0A8K0TC46_9PEZI</name>
<organism evidence="4 5">
    <name type="scientific">Plectosphaerella cucumerina</name>
    <dbReference type="NCBI Taxonomy" id="40658"/>
    <lineage>
        <taxon>Eukaryota</taxon>
        <taxon>Fungi</taxon>
        <taxon>Dikarya</taxon>
        <taxon>Ascomycota</taxon>
        <taxon>Pezizomycotina</taxon>
        <taxon>Sordariomycetes</taxon>
        <taxon>Hypocreomycetidae</taxon>
        <taxon>Glomerellales</taxon>
        <taxon>Plectosphaerellaceae</taxon>
        <taxon>Plectosphaerella</taxon>
    </lineage>
</organism>
<keyword evidence="2" id="KW-0812">Transmembrane</keyword>
<evidence type="ECO:0000313" key="5">
    <source>
        <dbReference type="Proteomes" id="UP000813385"/>
    </source>
</evidence>
<accession>A0A8K0TC46</accession>
<keyword evidence="2" id="KW-0472">Membrane</keyword>
<dbReference type="PANTHER" id="PTHR34502">
    <property type="entry name" value="DUF6594 DOMAIN-CONTAINING PROTEIN-RELATED"/>
    <property type="match status" value="1"/>
</dbReference>
<dbReference type="Proteomes" id="UP000813385">
    <property type="component" value="Unassembled WGS sequence"/>
</dbReference>
<evidence type="ECO:0000256" key="1">
    <source>
        <dbReference type="SAM" id="MobiDB-lite"/>
    </source>
</evidence>
<protein>
    <recommendedName>
        <fullName evidence="3">DUF6594 domain-containing protein</fullName>
    </recommendedName>
</protein>
<keyword evidence="2" id="KW-1133">Transmembrane helix</keyword>
<evidence type="ECO:0000259" key="3">
    <source>
        <dbReference type="Pfam" id="PF20237"/>
    </source>
</evidence>
<comment type="caution">
    <text evidence="4">The sequence shown here is derived from an EMBL/GenBank/DDBJ whole genome shotgun (WGS) entry which is preliminary data.</text>
</comment>
<evidence type="ECO:0000256" key="2">
    <source>
        <dbReference type="SAM" id="Phobius"/>
    </source>
</evidence>
<feature type="transmembrane region" description="Helical" evidence="2">
    <location>
        <begin position="276"/>
        <end position="299"/>
    </location>
</feature>
<reference evidence="4" key="1">
    <citation type="journal article" date="2021" name="Nat. Commun.">
        <title>Genetic determinants of endophytism in the Arabidopsis root mycobiome.</title>
        <authorList>
            <person name="Mesny F."/>
            <person name="Miyauchi S."/>
            <person name="Thiergart T."/>
            <person name="Pickel B."/>
            <person name="Atanasova L."/>
            <person name="Karlsson M."/>
            <person name="Huettel B."/>
            <person name="Barry K.W."/>
            <person name="Haridas S."/>
            <person name="Chen C."/>
            <person name="Bauer D."/>
            <person name="Andreopoulos W."/>
            <person name="Pangilinan J."/>
            <person name="LaButti K."/>
            <person name="Riley R."/>
            <person name="Lipzen A."/>
            <person name="Clum A."/>
            <person name="Drula E."/>
            <person name="Henrissat B."/>
            <person name="Kohler A."/>
            <person name="Grigoriev I.V."/>
            <person name="Martin F.M."/>
            <person name="Hacquard S."/>
        </authorList>
    </citation>
    <scope>NUCLEOTIDE SEQUENCE</scope>
    <source>
        <strain evidence="4">MPI-CAGE-AT-0016</strain>
    </source>
</reference>
<dbReference type="EMBL" id="JAGPXD010000006">
    <property type="protein sequence ID" value="KAH7349784.1"/>
    <property type="molecule type" value="Genomic_DNA"/>
</dbReference>
<dbReference type="PANTHER" id="PTHR34502:SF5">
    <property type="entry name" value="DUF6594 DOMAIN-CONTAINING PROTEIN"/>
    <property type="match status" value="1"/>
</dbReference>
<feature type="transmembrane region" description="Helical" evidence="2">
    <location>
        <begin position="330"/>
        <end position="349"/>
    </location>
</feature>
<dbReference type="OrthoDB" id="5341582at2759"/>
<sequence length="351" mass="39199">MVLLSSSMDKYPSGLTPISKNTVTTLQIIRPGNNMRATQPTDLESGNSNSNQAVQRDNSFKTILSSFVNWPAGQQQNSYCPQIEDHPEGYPQFTALVAAHPSFHICRRFLSLRARLLLSKQDKLVLLEQELEDIDRNEASPLFLGCQRRDTNQSRHSVLESIDTAMADYDSFLTRYQQILRFESPPQKTVSNLRNWVESTGCLSRRETEFLLQRDDLLSIGMVQDDIVLALQYAVEHARVLLERPIFKNTDIRTHGRVSRNPIVHIFRPSFVTKTAGLLGIMLAAVLLLTPVIVCNFVHDLTSRLAVVVFATSGFIASISTFMKARPVEIVVAGATYSTVLVVFISSAGTA</sequence>